<dbReference type="KEGG" id="shs:STEHIDRAFT_116240"/>
<name>R7RXX7_STEHR</name>
<organism evidence="1 2">
    <name type="scientific">Stereum hirsutum (strain FP-91666)</name>
    <name type="common">White-rot fungus</name>
    <dbReference type="NCBI Taxonomy" id="721885"/>
    <lineage>
        <taxon>Eukaryota</taxon>
        <taxon>Fungi</taxon>
        <taxon>Dikarya</taxon>
        <taxon>Basidiomycota</taxon>
        <taxon>Agaricomycotina</taxon>
        <taxon>Agaricomycetes</taxon>
        <taxon>Russulales</taxon>
        <taxon>Stereaceae</taxon>
        <taxon>Stereum</taxon>
    </lineage>
</organism>
<reference evidence="2" key="1">
    <citation type="journal article" date="2012" name="Science">
        <title>The Paleozoic origin of enzymatic lignin decomposition reconstructed from 31 fungal genomes.</title>
        <authorList>
            <person name="Floudas D."/>
            <person name="Binder M."/>
            <person name="Riley R."/>
            <person name="Barry K."/>
            <person name="Blanchette R.A."/>
            <person name="Henrissat B."/>
            <person name="Martinez A.T."/>
            <person name="Otillar R."/>
            <person name="Spatafora J.W."/>
            <person name="Yadav J.S."/>
            <person name="Aerts A."/>
            <person name="Benoit I."/>
            <person name="Boyd A."/>
            <person name="Carlson A."/>
            <person name="Copeland A."/>
            <person name="Coutinho P.M."/>
            <person name="de Vries R.P."/>
            <person name="Ferreira P."/>
            <person name="Findley K."/>
            <person name="Foster B."/>
            <person name="Gaskell J."/>
            <person name="Glotzer D."/>
            <person name="Gorecki P."/>
            <person name="Heitman J."/>
            <person name="Hesse C."/>
            <person name="Hori C."/>
            <person name="Igarashi K."/>
            <person name="Jurgens J.A."/>
            <person name="Kallen N."/>
            <person name="Kersten P."/>
            <person name="Kohler A."/>
            <person name="Kuees U."/>
            <person name="Kumar T.K.A."/>
            <person name="Kuo A."/>
            <person name="LaButti K."/>
            <person name="Larrondo L.F."/>
            <person name="Lindquist E."/>
            <person name="Ling A."/>
            <person name="Lombard V."/>
            <person name="Lucas S."/>
            <person name="Lundell T."/>
            <person name="Martin R."/>
            <person name="McLaughlin D.J."/>
            <person name="Morgenstern I."/>
            <person name="Morin E."/>
            <person name="Murat C."/>
            <person name="Nagy L.G."/>
            <person name="Nolan M."/>
            <person name="Ohm R.A."/>
            <person name="Patyshakuliyeva A."/>
            <person name="Rokas A."/>
            <person name="Ruiz-Duenas F.J."/>
            <person name="Sabat G."/>
            <person name="Salamov A."/>
            <person name="Samejima M."/>
            <person name="Schmutz J."/>
            <person name="Slot J.C."/>
            <person name="St John F."/>
            <person name="Stenlid J."/>
            <person name="Sun H."/>
            <person name="Sun S."/>
            <person name="Syed K."/>
            <person name="Tsang A."/>
            <person name="Wiebenga A."/>
            <person name="Young D."/>
            <person name="Pisabarro A."/>
            <person name="Eastwood D.C."/>
            <person name="Martin F."/>
            <person name="Cullen D."/>
            <person name="Grigoriev I.V."/>
            <person name="Hibbett D.S."/>
        </authorList>
    </citation>
    <scope>NUCLEOTIDE SEQUENCE [LARGE SCALE GENOMIC DNA]</scope>
    <source>
        <strain evidence="2">FP-91666</strain>
    </source>
</reference>
<sequence>MKNTGTAGPVVHRDRPLPTEPKTLQELFELRVLMRLCAHPHSKYGEKGIHEEIETSRGQADIRRVFVELKSSWPNKNESAIRYGFLSPSQSTPAPPQGYQVRMVVEGWVVFWLAVSEWRTGSRDFVDLTQPIVQKWMDALRRTFTTHLEAFRKDHPDEWIELSQEIHSLAKIPLMARVCTGGTMEDLPEPEWT</sequence>
<dbReference type="RefSeq" id="XP_007311074.1">
    <property type="nucleotide sequence ID" value="XM_007311012.1"/>
</dbReference>
<dbReference type="Proteomes" id="UP000053927">
    <property type="component" value="Unassembled WGS sequence"/>
</dbReference>
<dbReference type="EMBL" id="JH687401">
    <property type="protein sequence ID" value="EIM79750.1"/>
    <property type="molecule type" value="Genomic_DNA"/>
</dbReference>
<protein>
    <submittedName>
        <fullName evidence="1">Uncharacterized protein</fullName>
    </submittedName>
</protein>
<evidence type="ECO:0000313" key="2">
    <source>
        <dbReference type="Proteomes" id="UP000053927"/>
    </source>
</evidence>
<evidence type="ECO:0000313" key="1">
    <source>
        <dbReference type="EMBL" id="EIM79750.1"/>
    </source>
</evidence>
<dbReference type="AlphaFoldDB" id="R7RXX7"/>
<accession>R7RXX7</accession>
<keyword evidence="2" id="KW-1185">Reference proteome</keyword>
<gene>
    <name evidence="1" type="ORF">STEHIDRAFT_116240</name>
</gene>
<proteinExistence type="predicted"/>
<dbReference type="GeneID" id="18795870"/>